<sequence length="73" mass="7834">MDINSFEKTLQTGMNPAKWSSSKNIIEDVISAAIKASEAKVANPKVLVDAALRNPDILADIKAVAGRLLNDKL</sequence>
<protein>
    <submittedName>
        <fullName evidence="1">Uncharacterized protein</fullName>
    </submittedName>
</protein>
<comment type="caution">
    <text evidence="1">The sequence shown here is derived from an EMBL/GenBank/DDBJ whole genome shotgun (WGS) entry which is preliminary data.</text>
</comment>
<dbReference type="EMBL" id="BGZO01000008">
    <property type="protein sequence ID" value="GBR75833.1"/>
    <property type="molecule type" value="Genomic_DNA"/>
</dbReference>
<accession>A0A388TGE6</accession>
<organism evidence="1 2">
    <name type="scientific">Candidatus Termititenax persephonae</name>
    <dbReference type="NCBI Taxonomy" id="2218525"/>
    <lineage>
        <taxon>Bacteria</taxon>
        <taxon>Bacillati</taxon>
        <taxon>Candidatus Margulisiibacteriota</taxon>
        <taxon>Candidatus Termititenacia</taxon>
        <taxon>Candidatus Termititenacales</taxon>
        <taxon>Candidatus Termititenacaceae</taxon>
        <taxon>Candidatus Termititenax</taxon>
    </lineage>
</organism>
<reference evidence="1 2" key="1">
    <citation type="journal article" date="2019" name="ISME J.">
        <title>Genome analyses of uncultured TG2/ZB3 bacteria in 'Margulisbacteria' specifically attached to ectosymbiotic spirochetes of protists in the termite gut.</title>
        <authorList>
            <person name="Utami Y.D."/>
            <person name="Kuwahara H."/>
            <person name="Igai K."/>
            <person name="Murakami T."/>
            <person name="Sugaya K."/>
            <person name="Morikawa T."/>
            <person name="Nagura Y."/>
            <person name="Yuki M."/>
            <person name="Deevong P."/>
            <person name="Inoue T."/>
            <person name="Kihara K."/>
            <person name="Lo N."/>
            <person name="Yamada A."/>
            <person name="Ohkuma M."/>
            <person name="Hongoh Y."/>
        </authorList>
    </citation>
    <scope>NUCLEOTIDE SEQUENCE [LARGE SCALE GENOMIC DNA]</scope>
    <source>
        <strain evidence="1">NkOx7-02</strain>
    </source>
</reference>
<evidence type="ECO:0000313" key="1">
    <source>
        <dbReference type="EMBL" id="GBR75833.1"/>
    </source>
</evidence>
<dbReference type="AlphaFoldDB" id="A0A388TGE6"/>
<evidence type="ECO:0000313" key="2">
    <source>
        <dbReference type="Proteomes" id="UP000275925"/>
    </source>
</evidence>
<keyword evidence="2" id="KW-1185">Reference proteome</keyword>
<name>A0A388TGE6_9BACT</name>
<dbReference type="Proteomes" id="UP000275925">
    <property type="component" value="Unassembled WGS sequence"/>
</dbReference>
<gene>
    <name evidence="1" type="ORF">NO2_0465</name>
</gene>
<proteinExistence type="predicted"/>